<dbReference type="AlphaFoldDB" id="A0A3B7MBJ9"/>
<dbReference type="InterPro" id="IPR055643">
    <property type="entry name" value="DUF7219"/>
</dbReference>
<sequence length="94" mass="10686">MSESPQPEFDKEKFLFPTSRYHGAFTPQNLAFNANLQEFAQRVSYICGLETGGKISSEEAYHQIKALWKQLKKSRELLFASVPPEEDADSSDID</sequence>
<dbReference type="RefSeq" id="WP_181494438.1">
    <property type="nucleotide sequence ID" value="NZ_CP032152.1"/>
</dbReference>
<keyword evidence="2" id="KW-1185">Reference proteome</keyword>
<dbReference type="Pfam" id="PF23856">
    <property type="entry name" value="DUF7219"/>
    <property type="match status" value="1"/>
</dbReference>
<evidence type="ECO:0008006" key="3">
    <source>
        <dbReference type="Google" id="ProtNLM"/>
    </source>
</evidence>
<dbReference type="Proteomes" id="UP000261812">
    <property type="component" value="Chromosome"/>
</dbReference>
<dbReference type="KEGG" id="tsq:D3A95_07485"/>
<gene>
    <name evidence="1" type="ORF">D3A95_07485</name>
</gene>
<evidence type="ECO:0000313" key="1">
    <source>
        <dbReference type="EMBL" id="AXY68009.1"/>
    </source>
</evidence>
<name>A0A3B7MBJ9_9CYAN</name>
<evidence type="ECO:0000313" key="2">
    <source>
        <dbReference type="Proteomes" id="UP000261812"/>
    </source>
</evidence>
<organism evidence="1 2">
    <name type="scientific">Thermosynechococcus sichuanensis E542</name>
    <dbReference type="NCBI Taxonomy" id="2016101"/>
    <lineage>
        <taxon>Bacteria</taxon>
        <taxon>Bacillati</taxon>
        <taxon>Cyanobacteriota</taxon>
        <taxon>Cyanophyceae</taxon>
        <taxon>Acaryochloridales</taxon>
        <taxon>Thermosynechococcaceae</taxon>
        <taxon>Thermosynechococcus</taxon>
        <taxon>Thermosynechococcus sichuanensis</taxon>
    </lineage>
</organism>
<protein>
    <recommendedName>
        <fullName evidence="3">Isopropylmalate/homocitrate/citramalate synthase</fullName>
    </recommendedName>
</protein>
<proteinExistence type="predicted"/>
<accession>A0A3B7MBJ9</accession>
<dbReference type="EMBL" id="CP032152">
    <property type="protein sequence ID" value="AXY68009.1"/>
    <property type="molecule type" value="Genomic_DNA"/>
</dbReference>
<reference evidence="2" key="1">
    <citation type="submission" date="2018-09" db="EMBL/GenBank/DDBJ databases">
        <title>Complete genome sequence of thermophilic cyanobacteria strain Thermosynechococcus elongatus PKUAC-SCTE542.</title>
        <authorList>
            <person name="Liang Y."/>
            <person name="Tang J."/>
            <person name="Daroch M."/>
        </authorList>
    </citation>
    <scope>NUCLEOTIDE SEQUENCE [LARGE SCALE GENOMIC DNA]</scope>
    <source>
        <strain evidence="2">E542</strain>
    </source>
</reference>